<sequence length="387" mass="45171">MVFKLIKLAIFFIIFPMMAIPFLYVKIPPIYQIVFTLLLPIAFFKIFKTKKLKKEIFYKLCACVVFVWYLFFIGSQITQVCSILFYILIILFIRYNYSFLIFSNEDKICKMLLLVYIITLVICGFQVFYYYFFGGVKLIPDFVYLTSGIYSQVLNNPVSGWNESFRPNAFYAEPSFLGFFLCMYMSFILDREEKYRYIILIFNILFLYILGIRSGFVVLFLVSIYDISAKFLSEGFVKKLFFVFVFASVLLLYYFFDNIKLFSDASRSIDASTYERLSLLVSGIEVFSDNIILGIGLGNLKEYIVQNGLYDGGVANVGNLYVQLLAESGLIGMGIMILILWRVYNFNRSFLCLLLSFFFVGGYSLFYMFLIPLFSTIFKTKKYESSF</sequence>
<evidence type="ECO:0000259" key="9">
    <source>
        <dbReference type="Pfam" id="PF04932"/>
    </source>
</evidence>
<keyword evidence="6 8" id="KW-1133">Transmembrane helix</keyword>
<dbReference type="Proteomes" id="UP001589645">
    <property type="component" value="Unassembled WGS sequence"/>
</dbReference>
<feature type="transmembrane region" description="Helical" evidence="8">
    <location>
        <begin position="277"/>
        <end position="300"/>
    </location>
</feature>
<gene>
    <name evidence="10" type="ORF">ACFFUV_15650</name>
</gene>
<feature type="transmembrane region" description="Helical" evidence="8">
    <location>
        <begin position="113"/>
        <end position="132"/>
    </location>
</feature>
<feature type="transmembrane region" description="Helical" evidence="8">
    <location>
        <begin position="320"/>
        <end position="341"/>
    </location>
</feature>
<feature type="transmembrane region" description="Helical" evidence="8">
    <location>
        <begin position="169"/>
        <end position="189"/>
    </location>
</feature>
<dbReference type="RefSeq" id="WP_390194518.1">
    <property type="nucleotide sequence ID" value="NZ_JBHMEP010000005.1"/>
</dbReference>
<feature type="transmembrane region" description="Helical" evidence="8">
    <location>
        <begin position="236"/>
        <end position="256"/>
    </location>
</feature>
<evidence type="ECO:0000256" key="7">
    <source>
        <dbReference type="ARBA" id="ARBA00023136"/>
    </source>
</evidence>
<feature type="transmembrane region" description="Helical" evidence="8">
    <location>
        <begin position="353"/>
        <end position="378"/>
    </location>
</feature>
<dbReference type="InterPro" id="IPR001463">
    <property type="entry name" value="Na/Ala_symport"/>
</dbReference>
<keyword evidence="10" id="KW-0436">Ligase</keyword>
<accession>A0ABV5HQ71</accession>
<proteinExistence type="inferred from homology"/>
<evidence type="ECO:0000256" key="6">
    <source>
        <dbReference type="ARBA" id="ARBA00022989"/>
    </source>
</evidence>
<keyword evidence="11" id="KW-1185">Reference proteome</keyword>
<name>A0ABV5HQ71_9VIBR</name>
<organism evidence="10 11">
    <name type="scientific">Vibrio olivae</name>
    <dbReference type="NCBI Taxonomy" id="1243002"/>
    <lineage>
        <taxon>Bacteria</taxon>
        <taxon>Pseudomonadati</taxon>
        <taxon>Pseudomonadota</taxon>
        <taxon>Gammaproteobacteria</taxon>
        <taxon>Vibrionales</taxon>
        <taxon>Vibrionaceae</taxon>
        <taxon>Vibrio</taxon>
    </lineage>
</organism>
<feature type="transmembrane region" description="Helical" evidence="8">
    <location>
        <begin position="30"/>
        <end position="47"/>
    </location>
</feature>
<feature type="transmembrane region" description="Helical" evidence="8">
    <location>
        <begin position="201"/>
        <end position="224"/>
    </location>
</feature>
<evidence type="ECO:0000313" key="11">
    <source>
        <dbReference type="Proteomes" id="UP001589645"/>
    </source>
</evidence>
<keyword evidence="3" id="KW-0813">Transport</keyword>
<feature type="transmembrane region" description="Helical" evidence="8">
    <location>
        <begin position="83"/>
        <end position="101"/>
    </location>
</feature>
<evidence type="ECO:0000313" key="10">
    <source>
        <dbReference type="EMBL" id="MFB9136406.1"/>
    </source>
</evidence>
<comment type="caution">
    <text evidence="10">The sequence shown here is derived from an EMBL/GenBank/DDBJ whole genome shotgun (WGS) entry which is preliminary data.</text>
</comment>
<keyword evidence="4" id="KW-1003">Cell membrane</keyword>
<comment type="subcellular location">
    <subcellularLocation>
        <location evidence="1">Cell membrane</location>
        <topology evidence="1">Multi-pass membrane protein</topology>
    </subcellularLocation>
</comment>
<feature type="transmembrane region" description="Helical" evidence="8">
    <location>
        <begin position="56"/>
        <end position="77"/>
    </location>
</feature>
<feature type="transmembrane region" description="Helical" evidence="8">
    <location>
        <begin position="5"/>
        <end position="24"/>
    </location>
</feature>
<evidence type="ECO:0000256" key="2">
    <source>
        <dbReference type="ARBA" id="ARBA00009261"/>
    </source>
</evidence>
<evidence type="ECO:0000256" key="8">
    <source>
        <dbReference type="SAM" id="Phobius"/>
    </source>
</evidence>
<keyword evidence="5 8" id="KW-0812">Transmembrane</keyword>
<protein>
    <submittedName>
        <fullName evidence="10">O-antigen ligase family protein</fullName>
    </submittedName>
</protein>
<evidence type="ECO:0000256" key="1">
    <source>
        <dbReference type="ARBA" id="ARBA00004651"/>
    </source>
</evidence>
<dbReference type="EMBL" id="JBHMEP010000005">
    <property type="protein sequence ID" value="MFB9136406.1"/>
    <property type="molecule type" value="Genomic_DNA"/>
</dbReference>
<evidence type="ECO:0000256" key="5">
    <source>
        <dbReference type="ARBA" id="ARBA00022692"/>
    </source>
</evidence>
<dbReference type="PRINTS" id="PR00175">
    <property type="entry name" value="NAALASMPORT"/>
</dbReference>
<dbReference type="InterPro" id="IPR007016">
    <property type="entry name" value="O-antigen_ligase-rel_domated"/>
</dbReference>
<dbReference type="GO" id="GO:0016874">
    <property type="term" value="F:ligase activity"/>
    <property type="evidence" value="ECO:0007669"/>
    <property type="project" value="UniProtKB-KW"/>
</dbReference>
<keyword evidence="7 8" id="KW-0472">Membrane</keyword>
<dbReference type="Pfam" id="PF04932">
    <property type="entry name" value="Wzy_C"/>
    <property type="match status" value="1"/>
</dbReference>
<reference evidence="10 11" key="1">
    <citation type="submission" date="2024-09" db="EMBL/GenBank/DDBJ databases">
        <authorList>
            <person name="Sun Q."/>
            <person name="Mori K."/>
        </authorList>
    </citation>
    <scope>NUCLEOTIDE SEQUENCE [LARGE SCALE GENOMIC DNA]</scope>
    <source>
        <strain evidence="10 11">CECT 8064</strain>
    </source>
</reference>
<evidence type="ECO:0000256" key="3">
    <source>
        <dbReference type="ARBA" id="ARBA00022448"/>
    </source>
</evidence>
<feature type="domain" description="O-antigen ligase-related" evidence="9">
    <location>
        <begin position="199"/>
        <end position="335"/>
    </location>
</feature>
<evidence type="ECO:0000256" key="4">
    <source>
        <dbReference type="ARBA" id="ARBA00022475"/>
    </source>
</evidence>
<comment type="similarity">
    <text evidence="2">Belongs to the alanine or glycine:cation symporter (AGCS) (TC 2.A.25) family.</text>
</comment>